<sequence length="899" mass="101779">MAMNLRFTMLMVLSTVAMLLAGREVSFSTAGFYELKHSGREVYNMNIGWKFHKGSLPDEVWGKDYDESSWESVSLPHGLELLPEEASGCINYQGESWYRKRFPLDVSLRGKKIFLHFEGIMGKSRIWLNEKLIERHYDGYSPVVIDATDMLSFDEDNILVVCTDNSDDPSFLPGKPQQALDFTYFGGIYRDCFLIAHNSVYITDANYENEIAGGGVLIHYPTVSEQYAEVGVKVHLRNEEQSSFEGDLHLVLCNCAGKEVASMKVPVSLSAGNAKYIHDSLKVDAPGLWYPDHPVLHELEIYLTDKSGKTIDGMIQKVGIRKIEYKGEQGLFLNGRVYEDKLIGVNRHQDFAVIGNALPNSLHWRDAKKLRDAGVRVVRCAHYPHDPAFLDACDYFGMLVILPIAGWQFWNQEPVFEERIYTHIRQLVRRDRNHASVFIWEPVLNETRFPKEYAQNAKELVDEEYAYEQALSACDPGAQGSEFYPVIFTHPVSASGGSKETEYTVGKIDRSRMYFTREFGDNVDDWNSHNSNSRVHRSWGEEPMLQQAVHYACPDYSYTCLESLYASDKSHVGGTLWHAFDHQRGYHPQPFYGGIMDAFRQPKTSYYMFMAQRPAVRNECLPAETGPMVYIANEMTPFSPSDVTVYSNCEEVRLTIYGGGKQSVYKRSSVDKKMPSPIILFKNAYHFMELKALSRAGKQADVYLLAEGLIGGKVVATCKRSPARRPVALRLRIDNDSLALRADGSDIVSVIAEVVDKDGTVKRLNNSSVKFTVSGEAELIGDCTIGRNPIVTQWGTAVVLVRATTNPGKIRIRAEILGEGTHAIAPDELEFYSVKPADRFIYKPFGKTQTIKMQSSTTFQKEHDEVGSLKEVIIQLKKKLSEYELREVEKQQEDFGEKR</sequence>
<reference evidence="10 11" key="1">
    <citation type="submission" date="2018-09" db="EMBL/GenBank/DDBJ databases">
        <title>Murine metabolic-syndrome-specific gut microbial biobank.</title>
        <authorList>
            <person name="Liu C."/>
        </authorList>
    </citation>
    <scope>NUCLEOTIDE SEQUENCE [LARGE SCALE GENOMIC DNA]</scope>
    <source>
        <strain evidence="10 11">0.1X-D8-26</strain>
    </source>
</reference>
<keyword evidence="3" id="KW-0326">Glycosidase</keyword>
<evidence type="ECO:0000256" key="5">
    <source>
        <dbReference type="SAM" id="SignalP"/>
    </source>
</evidence>
<feature type="domain" description="Glycoside hydrolase family 2 immunoglobulin-like beta-sandwich" evidence="6">
    <location>
        <begin position="220"/>
        <end position="321"/>
    </location>
</feature>
<dbReference type="Pfam" id="PF02837">
    <property type="entry name" value="Glyco_hydro_2_N"/>
    <property type="match status" value="1"/>
</dbReference>
<dbReference type="PANTHER" id="PTHR42732:SF1">
    <property type="entry name" value="BETA-MANNOSIDASE"/>
    <property type="match status" value="1"/>
</dbReference>
<dbReference type="InterPro" id="IPR006102">
    <property type="entry name" value="Ig-like_GH2"/>
</dbReference>
<organism evidence="10 11">
    <name type="scientific">Bacteroides acidifaciens</name>
    <dbReference type="NCBI Taxonomy" id="85831"/>
    <lineage>
        <taxon>Bacteria</taxon>
        <taxon>Pseudomonadati</taxon>
        <taxon>Bacteroidota</taxon>
        <taxon>Bacteroidia</taxon>
        <taxon>Bacteroidales</taxon>
        <taxon>Bacteroidaceae</taxon>
        <taxon>Bacteroides</taxon>
    </lineage>
</organism>
<protein>
    <submittedName>
        <fullName evidence="10">Glycoside hydrolase family 2 protein</fullName>
    </submittedName>
</protein>
<dbReference type="RefSeq" id="WP_121765979.1">
    <property type="nucleotide sequence ID" value="NZ_CANDIM010000031.1"/>
</dbReference>
<dbReference type="Gene3D" id="2.60.40.10">
    <property type="entry name" value="Immunoglobulins"/>
    <property type="match status" value="2"/>
</dbReference>
<name>A0A3L8AB26_9BACE</name>
<evidence type="ECO:0000259" key="7">
    <source>
        <dbReference type="Pfam" id="PF02836"/>
    </source>
</evidence>
<keyword evidence="2 10" id="KW-0378">Hydrolase</keyword>
<dbReference type="SUPFAM" id="SSF49785">
    <property type="entry name" value="Galactose-binding domain-like"/>
    <property type="match status" value="1"/>
</dbReference>
<dbReference type="PANTHER" id="PTHR42732">
    <property type="entry name" value="BETA-GALACTOSIDASE"/>
    <property type="match status" value="1"/>
</dbReference>
<feature type="signal peptide" evidence="5">
    <location>
        <begin position="1"/>
        <end position="17"/>
    </location>
</feature>
<dbReference type="GO" id="GO:0005975">
    <property type="term" value="P:carbohydrate metabolic process"/>
    <property type="evidence" value="ECO:0007669"/>
    <property type="project" value="InterPro"/>
</dbReference>
<evidence type="ECO:0000256" key="4">
    <source>
        <dbReference type="SAM" id="Coils"/>
    </source>
</evidence>
<dbReference type="InterPro" id="IPR013783">
    <property type="entry name" value="Ig-like_fold"/>
</dbReference>
<evidence type="ECO:0000256" key="3">
    <source>
        <dbReference type="ARBA" id="ARBA00023295"/>
    </source>
</evidence>
<dbReference type="InterPro" id="IPR051913">
    <property type="entry name" value="GH2_Domain-Containing"/>
</dbReference>
<dbReference type="Pfam" id="PF18565">
    <property type="entry name" value="Glyco_hydro2_C5"/>
    <property type="match status" value="1"/>
</dbReference>
<dbReference type="GO" id="GO:0004553">
    <property type="term" value="F:hydrolase activity, hydrolyzing O-glycosyl compounds"/>
    <property type="evidence" value="ECO:0007669"/>
    <property type="project" value="InterPro"/>
</dbReference>
<feature type="domain" description="Glycoside hydrolase family 2 catalytic" evidence="7">
    <location>
        <begin position="331"/>
        <end position="460"/>
    </location>
</feature>
<dbReference type="InterPro" id="IPR006103">
    <property type="entry name" value="Glyco_hydro_2_cat"/>
</dbReference>
<dbReference type="Pfam" id="PF00703">
    <property type="entry name" value="Glyco_hydro_2"/>
    <property type="match status" value="1"/>
</dbReference>
<dbReference type="Proteomes" id="UP000267159">
    <property type="component" value="Unassembled WGS sequence"/>
</dbReference>
<evidence type="ECO:0000259" key="9">
    <source>
        <dbReference type="Pfam" id="PF18565"/>
    </source>
</evidence>
<evidence type="ECO:0000313" key="10">
    <source>
        <dbReference type="EMBL" id="RLT80257.1"/>
    </source>
</evidence>
<dbReference type="SUPFAM" id="SSF51445">
    <property type="entry name" value="(Trans)glycosidases"/>
    <property type="match status" value="1"/>
</dbReference>
<keyword evidence="4" id="KW-0175">Coiled coil</keyword>
<dbReference type="InterPro" id="IPR008979">
    <property type="entry name" value="Galactose-bd-like_sf"/>
</dbReference>
<dbReference type="InterPro" id="IPR036156">
    <property type="entry name" value="Beta-gal/glucu_dom_sf"/>
</dbReference>
<feature type="chain" id="PRO_5018309517" evidence="5">
    <location>
        <begin position="18"/>
        <end position="899"/>
    </location>
</feature>
<keyword evidence="5" id="KW-0732">Signal</keyword>
<accession>A0A3L8AB26</accession>
<dbReference type="EMBL" id="RAZM01000023">
    <property type="protein sequence ID" value="RLT80257.1"/>
    <property type="molecule type" value="Genomic_DNA"/>
</dbReference>
<dbReference type="Gene3D" id="3.20.20.80">
    <property type="entry name" value="Glycosidases"/>
    <property type="match status" value="1"/>
</dbReference>
<dbReference type="Pfam" id="PF02836">
    <property type="entry name" value="Glyco_hydro_2_C"/>
    <property type="match status" value="1"/>
</dbReference>
<proteinExistence type="inferred from homology"/>
<evidence type="ECO:0000313" key="11">
    <source>
        <dbReference type="Proteomes" id="UP000267159"/>
    </source>
</evidence>
<evidence type="ECO:0000256" key="2">
    <source>
        <dbReference type="ARBA" id="ARBA00022801"/>
    </source>
</evidence>
<dbReference type="SUPFAM" id="SSF49303">
    <property type="entry name" value="beta-Galactosidase/glucuronidase domain"/>
    <property type="match status" value="1"/>
</dbReference>
<evidence type="ECO:0000256" key="1">
    <source>
        <dbReference type="ARBA" id="ARBA00007401"/>
    </source>
</evidence>
<feature type="domain" description="Glycoside hydrolase family 2" evidence="9">
    <location>
        <begin position="731"/>
        <end position="815"/>
    </location>
</feature>
<dbReference type="Gene3D" id="2.60.120.260">
    <property type="entry name" value="Galactose-binding domain-like"/>
    <property type="match status" value="1"/>
</dbReference>
<evidence type="ECO:0000259" key="6">
    <source>
        <dbReference type="Pfam" id="PF00703"/>
    </source>
</evidence>
<dbReference type="InterPro" id="IPR017853">
    <property type="entry name" value="GH"/>
</dbReference>
<feature type="coiled-coil region" evidence="4">
    <location>
        <begin position="866"/>
        <end position="893"/>
    </location>
</feature>
<evidence type="ECO:0000259" key="8">
    <source>
        <dbReference type="Pfam" id="PF02837"/>
    </source>
</evidence>
<dbReference type="AlphaFoldDB" id="A0A3L8AB26"/>
<dbReference type="InterPro" id="IPR040605">
    <property type="entry name" value="Glyco_hydro2_dom5"/>
</dbReference>
<dbReference type="InterPro" id="IPR006104">
    <property type="entry name" value="Glyco_hydro_2_N"/>
</dbReference>
<gene>
    <name evidence="10" type="ORF">D7Y07_09085</name>
</gene>
<comment type="caution">
    <text evidence="10">The sequence shown here is derived from an EMBL/GenBank/DDBJ whole genome shotgun (WGS) entry which is preliminary data.</text>
</comment>
<comment type="similarity">
    <text evidence="1">Belongs to the glycosyl hydrolase 2 family.</text>
</comment>
<feature type="domain" description="Glycosyl hydrolases family 2 sugar binding" evidence="8">
    <location>
        <begin position="87"/>
        <end position="195"/>
    </location>
</feature>